<keyword evidence="2" id="KW-1185">Reference proteome</keyword>
<protein>
    <submittedName>
        <fullName evidence="1">Uncharacterized protein</fullName>
    </submittedName>
</protein>
<proteinExistence type="predicted"/>
<accession>A0ACB0ZDI3</accession>
<organism evidence="1 2">
    <name type="scientific">Meloidogyne enterolobii</name>
    <name type="common">Root-knot nematode worm</name>
    <name type="synonym">Meloidogyne mayaguensis</name>
    <dbReference type="NCBI Taxonomy" id="390850"/>
    <lineage>
        <taxon>Eukaryota</taxon>
        <taxon>Metazoa</taxon>
        <taxon>Ecdysozoa</taxon>
        <taxon>Nematoda</taxon>
        <taxon>Chromadorea</taxon>
        <taxon>Rhabditida</taxon>
        <taxon>Tylenchina</taxon>
        <taxon>Tylenchomorpha</taxon>
        <taxon>Tylenchoidea</taxon>
        <taxon>Meloidogynidae</taxon>
        <taxon>Meloidogyninae</taxon>
        <taxon>Meloidogyne</taxon>
    </lineage>
</organism>
<gene>
    <name evidence="1" type="ORF">MENTE1834_LOCUS23132</name>
</gene>
<dbReference type="EMBL" id="CAVMJV010000030">
    <property type="protein sequence ID" value="CAK5076270.1"/>
    <property type="molecule type" value="Genomic_DNA"/>
</dbReference>
<comment type="caution">
    <text evidence="1">The sequence shown here is derived from an EMBL/GenBank/DDBJ whole genome shotgun (WGS) entry which is preliminary data.</text>
</comment>
<name>A0ACB0ZDI3_MELEN</name>
<evidence type="ECO:0000313" key="2">
    <source>
        <dbReference type="Proteomes" id="UP001497535"/>
    </source>
</evidence>
<evidence type="ECO:0000313" key="1">
    <source>
        <dbReference type="EMBL" id="CAK5076270.1"/>
    </source>
</evidence>
<dbReference type="Proteomes" id="UP001497535">
    <property type="component" value="Unassembled WGS sequence"/>
</dbReference>
<sequence length="178" mass="19792">MDDKINSKPHLFHGFPSNVPIQLKQAYAQRGIKKLFQWQSECLTDSSLFAPEYSNLIYSAPTSAGKTLIAEVLAACNCLETGRRTIFVLPYISSLWRSIGLVVKPFIGASSTSVNGWSAAVCTIEKANALLNALIEVDSAHEIGLFFKKFKFLIIKELLLSMNYTYFLKVNVAPLLKI</sequence>
<reference evidence="1" key="1">
    <citation type="submission" date="2023-11" db="EMBL/GenBank/DDBJ databases">
        <authorList>
            <person name="Poullet M."/>
        </authorList>
    </citation>
    <scope>NUCLEOTIDE SEQUENCE</scope>
    <source>
        <strain evidence="1">E1834</strain>
    </source>
</reference>